<comment type="caution">
    <text evidence="1">The sequence shown here is derived from an EMBL/GenBank/DDBJ whole genome shotgun (WGS) entry which is preliminary data.</text>
</comment>
<dbReference type="EMBL" id="JNBS01004901">
    <property type="protein sequence ID" value="OQR81775.1"/>
    <property type="molecule type" value="Genomic_DNA"/>
</dbReference>
<evidence type="ECO:0000313" key="2">
    <source>
        <dbReference type="Proteomes" id="UP000243217"/>
    </source>
</evidence>
<evidence type="ECO:0000313" key="1">
    <source>
        <dbReference type="EMBL" id="OQR81775.1"/>
    </source>
</evidence>
<sequence length="166" mass="18620">MTASLLIATPCDSDHQVSHASTTQDAIQLTTSQSWQTYQSTTPTLTYSISFNSINCQRLRIGMSSLYQPRNVFGLEINVRTGAVLWSSERNVRYDNDAAYVCDDLQQVLSVQHNLNNHEMHFKMNGKSMGFVLRDVPEECIYPTVAAIGRSSVNKNGSTYFKLSLE</sequence>
<name>A0A1V9Y7S0_9STRA</name>
<dbReference type="Proteomes" id="UP000243217">
    <property type="component" value="Unassembled WGS sequence"/>
</dbReference>
<dbReference type="AlphaFoldDB" id="A0A1V9Y7S0"/>
<proteinExistence type="predicted"/>
<gene>
    <name evidence="1" type="ORF">THRCLA_11418</name>
</gene>
<keyword evidence="2" id="KW-1185">Reference proteome</keyword>
<protein>
    <recommendedName>
        <fullName evidence="3">SPRY domain-containing protein</fullName>
    </recommendedName>
</protein>
<accession>A0A1V9Y7S0</accession>
<dbReference type="OrthoDB" id="77733at2759"/>
<reference evidence="1 2" key="1">
    <citation type="journal article" date="2014" name="Genome Biol. Evol.">
        <title>The secreted proteins of Achlya hypogyna and Thraustotheca clavata identify the ancestral oomycete secretome and reveal gene acquisitions by horizontal gene transfer.</title>
        <authorList>
            <person name="Misner I."/>
            <person name="Blouin N."/>
            <person name="Leonard G."/>
            <person name="Richards T.A."/>
            <person name="Lane C.E."/>
        </authorList>
    </citation>
    <scope>NUCLEOTIDE SEQUENCE [LARGE SCALE GENOMIC DNA]</scope>
    <source>
        <strain evidence="1 2">ATCC 34112</strain>
    </source>
</reference>
<organism evidence="1 2">
    <name type="scientific">Thraustotheca clavata</name>
    <dbReference type="NCBI Taxonomy" id="74557"/>
    <lineage>
        <taxon>Eukaryota</taxon>
        <taxon>Sar</taxon>
        <taxon>Stramenopiles</taxon>
        <taxon>Oomycota</taxon>
        <taxon>Saprolegniomycetes</taxon>
        <taxon>Saprolegniales</taxon>
        <taxon>Achlyaceae</taxon>
        <taxon>Thraustotheca</taxon>
    </lineage>
</organism>
<evidence type="ECO:0008006" key="3">
    <source>
        <dbReference type="Google" id="ProtNLM"/>
    </source>
</evidence>